<name>A0ABY7AVH9_9PSEU</name>
<dbReference type="HAMAP" id="MF_00145">
    <property type="entry name" value="Phosphoglyc_kinase"/>
    <property type="match status" value="1"/>
</dbReference>
<evidence type="ECO:0000256" key="7">
    <source>
        <dbReference type="ARBA" id="ARBA00022777"/>
    </source>
</evidence>
<evidence type="ECO:0000256" key="10">
    <source>
        <dbReference type="HAMAP-Rule" id="MF_00145"/>
    </source>
</evidence>
<feature type="binding site" evidence="10">
    <location>
        <position position="121"/>
    </location>
    <ligand>
        <name>substrate</name>
    </ligand>
</feature>
<evidence type="ECO:0000313" key="12">
    <source>
        <dbReference type="EMBL" id="WAL63058.1"/>
    </source>
</evidence>
<comment type="similarity">
    <text evidence="10 11">Belongs to the phosphoglycerate kinase family.</text>
</comment>
<dbReference type="PROSITE" id="PS00111">
    <property type="entry name" value="PGLYCERATE_KINASE"/>
    <property type="match status" value="1"/>
</dbReference>
<evidence type="ECO:0000256" key="1">
    <source>
        <dbReference type="ARBA" id="ARBA00000642"/>
    </source>
</evidence>
<dbReference type="InterPro" id="IPR001576">
    <property type="entry name" value="Phosphoglycerate_kinase"/>
</dbReference>
<keyword evidence="13" id="KW-1185">Reference proteome</keyword>
<comment type="catalytic activity">
    <reaction evidence="1 10 11">
        <text>(2R)-3-phosphoglycerate + ATP = (2R)-3-phospho-glyceroyl phosphate + ADP</text>
        <dbReference type="Rhea" id="RHEA:14801"/>
        <dbReference type="ChEBI" id="CHEBI:30616"/>
        <dbReference type="ChEBI" id="CHEBI:57604"/>
        <dbReference type="ChEBI" id="CHEBI:58272"/>
        <dbReference type="ChEBI" id="CHEBI:456216"/>
        <dbReference type="EC" id="2.7.2.3"/>
    </reaction>
</comment>
<dbReference type="GO" id="GO:0016301">
    <property type="term" value="F:kinase activity"/>
    <property type="evidence" value="ECO:0007669"/>
    <property type="project" value="UniProtKB-KW"/>
</dbReference>
<dbReference type="CDD" id="cd00318">
    <property type="entry name" value="Phosphoglycerate_kinase"/>
    <property type="match status" value="1"/>
</dbReference>
<evidence type="ECO:0000256" key="5">
    <source>
        <dbReference type="ARBA" id="ARBA00022679"/>
    </source>
</evidence>
<dbReference type="InterPro" id="IPR015824">
    <property type="entry name" value="Phosphoglycerate_kinase_N"/>
</dbReference>
<feature type="binding site" evidence="10">
    <location>
        <position position="211"/>
    </location>
    <ligand>
        <name>ATP</name>
        <dbReference type="ChEBI" id="CHEBI:30616"/>
    </ligand>
</feature>
<dbReference type="PANTHER" id="PTHR11406:SF23">
    <property type="entry name" value="PHOSPHOGLYCERATE KINASE 1, CHLOROPLASTIC-RELATED"/>
    <property type="match status" value="1"/>
</dbReference>
<dbReference type="PIRSF" id="PIRSF000724">
    <property type="entry name" value="Pgk"/>
    <property type="match status" value="1"/>
</dbReference>
<feature type="binding site" evidence="10">
    <location>
        <begin position="24"/>
        <end position="26"/>
    </location>
    <ligand>
        <name>substrate</name>
    </ligand>
</feature>
<comment type="subunit">
    <text evidence="10">Monomer.</text>
</comment>
<keyword evidence="10" id="KW-0963">Cytoplasm</keyword>
<feature type="binding site" evidence="10">
    <location>
        <position position="39"/>
    </location>
    <ligand>
        <name>substrate</name>
    </ligand>
</feature>
<accession>A0ABY7AVH9</accession>
<keyword evidence="9 10" id="KW-0324">Glycolysis</keyword>
<keyword evidence="6 10" id="KW-0547">Nucleotide-binding</keyword>
<dbReference type="Proteomes" id="UP001163203">
    <property type="component" value="Chromosome"/>
</dbReference>
<keyword evidence="7 10" id="KW-0418">Kinase</keyword>
<evidence type="ECO:0000256" key="11">
    <source>
        <dbReference type="RuleBase" id="RU000532"/>
    </source>
</evidence>
<evidence type="ECO:0000256" key="6">
    <source>
        <dbReference type="ARBA" id="ARBA00022741"/>
    </source>
</evidence>
<evidence type="ECO:0000256" key="3">
    <source>
        <dbReference type="ARBA" id="ARBA00013061"/>
    </source>
</evidence>
<proteinExistence type="inferred from homology"/>
<feature type="binding site" evidence="10">
    <location>
        <position position="299"/>
    </location>
    <ligand>
        <name>ATP</name>
        <dbReference type="ChEBI" id="CHEBI:30616"/>
    </ligand>
</feature>
<evidence type="ECO:0000256" key="8">
    <source>
        <dbReference type="ARBA" id="ARBA00022840"/>
    </source>
</evidence>
<evidence type="ECO:0000256" key="4">
    <source>
        <dbReference type="ARBA" id="ARBA00016471"/>
    </source>
</evidence>
<sequence>MTVKTLEDLLAEGVAGRRVLVRSDLNVPLDGTTITDDGRVRAALPTIRRLAEAGAKVVVAAHLGRPKGAPEPKYSLAPVAARLGELLGAEVRLAGDVVGEQAKSVTGSLADGAVALLENVRFDPRETSKVEAERAELAAEFAALLGEGGAFVSDGFGVVHRKQASVYDVARVLPAYAGGLVLAELEVLSRLTGDPQRPYVVVLGGSKVSDKLAVIEALLPKVDKLLIGGGMAFTFLSAQGHDVGASLLEADFVGTARKLLDEHGDKIVVPVDVVVADRFAADAATDTVGAEAIPAGWMGLDIGPRTVELFAAEVAGAKTVFWNGPAGVFELAPFAAGTRGVAQAIADSGAFSVVGGGDSAAAVRLLGLPEDGFSHISTGGGASLEYLEGKELPGVAVLGEGD</sequence>
<gene>
    <name evidence="10" type="primary">pgk</name>
    <name evidence="12" type="ORF">ORV05_18640</name>
</gene>
<dbReference type="Pfam" id="PF00162">
    <property type="entry name" value="PGK"/>
    <property type="match status" value="1"/>
</dbReference>
<evidence type="ECO:0000256" key="9">
    <source>
        <dbReference type="ARBA" id="ARBA00023152"/>
    </source>
</evidence>
<feature type="binding site" evidence="10">
    <location>
        <begin position="62"/>
        <end position="65"/>
    </location>
    <ligand>
        <name>substrate</name>
    </ligand>
</feature>
<dbReference type="InterPro" id="IPR036043">
    <property type="entry name" value="Phosphoglycerate_kinase_sf"/>
</dbReference>
<feature type="binding site" evidence="10">
    <location>
        <begin position="356"/>
        <end position="359"/>
    </location>
    <ligand>
        <name>ATP</name>
        <dbReference type="ChEBI" id="CHEBI:30616"/>
    </ligand>
</feature>
<dbReference type="PRINTS" id="PR00477">
    <property type="entry name" value="PHGLYCKINASE"/>
</dbReference>
<keyword evidence="5 10" id="KW-0808">Transferase</keyword>
<organism evidence="12 13">
    <name type="scientific">Amycolatopsis cynarae</name>
    <dbReference type="NCBI Taxonomy" id="2995223"/>
    <lineage>
        <taxon>Bacteria</taxon>
        <taxon>Bacillati</taxon>
        <taxon>Actinomycetota</taxon>
        <taxon>Actinomycetes</taxon>
        <taxon>Pseudonocardiales</taxon>
        <taxon>Pseudonocardiaceae</taxon>
        <taxon>Amycolatopsis</taxon>
    </lineage>
</organism>
<dbReference type="Gene3D" id="3.40.50.1260">
    <property type="entry name" value="Phosphoglycerate kinase, N-terminal domain"/>
    <property type="match status" value="2"/>
</dbReference>
<protein>
    <recommendedName>
        <fullName evidence="4 10">Phosphoglycerate kinase</fullName>
        <ecNumber evidence="3 10">2.7.2.3</ecNumber>
    </recommendedName>
</protein>
<reference evidence="12" key="1">
    <citation type="submission" date="2022-11" db="EMBL/GenBank/DDBJ databases">
        <authorList>
            <person name="Mo P."/>
        </authorList>
    </citation>
    <scope>NUCLEOTIDE SEQUENCE</scope>
    <source>
        <strain evidence="12">HUAS 11-8</strain>
    </source>
</reference>
<comment type="pathway">
    <text evidence="2 10">Carbohydrate degradation; glycolysis; pyruvate from D-glyceraldehyde 3-phosphate: step 2/5.</text>
</comment>
<dbReference type="SUPFAM" id="SSF53748">
    <property type="entry name" value="Phosphoglycerate kinase"/>
    <property type="match status" value="1"/>
</dbReference>
<comment type="subcellular location">
    <subcellularLocation>
        <location evidence="10">Cytoplasm</location>
    </subcellularLocation>
</comment>
<feature type="binding site" evidence="10">
    <location>
        <position position="161"/>
    </location>
    <ligand>
        <name>substrate</name>
    </ligand>
</feature>
<keyword evidence="8 10" id="KW-0067">ATP-binding</keyword>
<feature type="binding site" evidence="10">
    <location>
        <position position="330"/>
    </location>
    <ligand>
        <name>ATP</name>
        <dbReference type="ChEBI" id="CHEBI:30616"/>
    </ligand>
</feature>
<dbReference type="PANTHER" id="PTHR11406">
    <property type="entry name" value="PHOSPHOGLYCERATE KINASE"/>
    <property type="match status" value="1"/>
</dbReference>
<evidence type="ECO:0000313" key="13">
    <source>
        <dbReference type="Proteomes" id="UP001163203"/>
    </source>
</evidence>
<dbReference type="InterPro" id="IPR015911">
    <property type="entry name" value="Phosphoglycerate_kinase_CS"/>
</dbReference>
<evidence type="ECO:0000256" key="2">
    <source>
        <dbReference type="ARBA" id="ARBA00004838"/>
    </source>
</evidence>
<dbReference type="EC" id="2.7.2.3" evidence="3 10"/>
<dbReference type="EMBL" id="CP113836">
    <property type="protein sequence ID" value="WAL63058.1"/>
    <property type="molecule type" value="Genomic_DNA"/>
</dbReference>